<evidence type="ECO:0000313" key="2">
    <source>
        <dbReference type="EMBL" id="KAF2254665.1"/>
    </source>
</evidence>
<dbReference type="Pfam" id="PF18648">
    <property type="entry name" value="ADPRTs_Tse2"/>
    <property type="match status" value="1"/>
</dbReference>
<reference evidence="2" key="1">
    <citation type="journal article" date="2020" name="Stud. Mycol.">
        <title>101 Dothideomycetes genomes: a test case for predicting lifestyles and emergence of pathogens.</title>
        <authorList>
            <person name="Haridas S."/>
            <person name="Albert R."/>
            <person name="Binder M."/>
            <person name="Bloem J."/>
            <person name="Labutti K."/>
            <person name="Salamov A."/>
            <person name="Andreopoulos B."/>
            <person name="Baker S."/>
            <person name="Barry K."/>
            <person name="Bills G."/>
            <person name="Bluhm B."/>
            <person name="Cannon C."/>
            <person name="Castanera R."/>
            <person name="Culley D."/>
            <person name="Daum C."/>
            <person name="Ezra D."/>
            <person name="Gonzalez J."/>
            <person name="Henrissat B."/>
            <person name="Kuo A."/>
            <person name="Liang C."/>
            <person name="Lipzen A."/>
            <person name="Lutzoni F."/>
            <person name="Magnuson J."/>
            <person name="Mondo S."/>
            <person name="Nolan M."/>
            <person name="Ohm R."/>
            <person name="Pangilinan J."/>
            <person name="Park H.-J."/>
            <person name="Ramirez L."/>
            <person name="Alfaro M."/>
            <person name="Sun H."/>
            <person name="Tritt A."/>
            <person name="Yoshinaga Y."/>
            <person name="Zwiers L.-H."/>
            <person name="Turgeon B."/>
            <person name="Goodwin S."/>
            <person name="Spatafora J."/>
            <person name="Crous P."/>
            <person name="Grigoriev I."/>
        </authorList>
    </citation>
    <scope>NUCLEOTIDE SEQUENCE</scope>
    <source>
        <strain evidence="2">CBS 122368</strain>
    </source>
</reference>
<dbReference type="EMBL" id="ML987190">
    <property type="protein sequence ID" value="KAF2254665.1"/>
    <property type="molecule type" value="Genomic_DNA"/>
</dbReference>
<gene>
    <name evidence="2" type="ORF">BU26DRAFT_514535</name>
</gene>
<sequence length="103" mass="11659">MQEIIRTAVDNYFDDIDNGVSIEPPFVFSIRKGTPVPKGLVLLRQDTALFSLQPSQPASEEFNTILDGFYSEYAEKLDADEWLDIHQFEDAVADDAENVWMAS</sequence>
<dbReference type="OrthoDB" id="10266325at2759"/>
<keyword evidence="3" id="KW-1185">Reference proteome</keyword>
<protein>
    <recommendedName>
        <fullName evidence="1">Tse2 ADP-ribosyltransferase toxin domain-containing protein</fullName>
    </recommendedName>
</protein>
<evidence type="ECO:0000259" key="1">
    <source>
        <dbReference type="Pfam" id="PF18648"/>
    </source>
</evidence>
<dbReference type="RefSeq" id="XP_033689669.1">
    <property type="nucleotide sequence ID" value="XM_033827858.1"/>
</dbReference>
<name>A0A6A6IVS3_9PLEO</name>
<accession>A0A6A6IVS3</accession>
<dbReference type="Proteomes" id="UP000800094">
    <property type="component" value="Unassembled WGS sequence"/>
</dbReference>
<dbReference type="InterPro" id="IPR041018">
    <property type="entry name" value="ADPRTs_Tse2"/>
</dbReference>
<dbReference type="GeneID" id="54581188"/>
<dbReference type="AlphaFoldDB" id="A0A6A6IVS3"/>
<feature type="domain" description="Tse2 ADP-ribosyltransferase toxin" evidence="1">
    <location>
        <begin position="1"/>
        <end position="82"/>
    </location>
</feature>
<evidence type="ECO:0000313" key="3">
    <source>
        <dbReference type="Proteomes" id="UP000800094"/>
    </source>
</evidence>
<proteinExistence type="predicted"/>
<organism evidence="2 3">
    <name type="scientific">Trematosphaeria pertusa</name>
    <dbReference type="NCBI Taxonomy" id="390896"/>
    <lineage>
        <taxon>Eukaryota</taxon>
        <taxon>Fungi</taxon>
        <taxon>Dikarya</taxon>
        <taxon>Ascomycota</taxon>
        <taxon>Pezizomycotina</taxon>
        <taxon>Dothideomycetes</taxon>
        <taxon>Pleosporomycetidae</taxon>
        <taxon>Pleosporales</taxon>
        <taxon>Massarineae</taxon>
        <taxon>Trematosphaeriaceae</taxon>
        <taxon>Trematosphaeria</taxon>
    </lineage>
</organism>